<dbReference type="GO" id="GO:0005783">
    <property type="term" value="C:endoplasmic reticulum"/>
    <property type="evidence" value="ECO:0007669"/>
    <property type="project" value="TreeGrafter"/>
</dbReference>
<proteinExistence type="predicted"/>
<feature type="domain" description="AN1-type" evidence="7">
    <location>
        <begin position="122"/>
        <end position="170"/>
    </location>
</feature>
<dbReference type="EMBL" id="MUJZ01047038">
    <property type="protein sequence ID" value="OTF74448.1"/>
    <property type="molecule type" value="Genomic_DNA"/>
</dbReference>
<dbReference type="Gene3D" id="4.10.1110.10">
    <property type="entry name" value="AN1-like Zinc finger"/>
    <property type="match status" value="2"/>
</dbReference>
<feature type="region of interest" description="Disordered" evidence="6">
    <location>
        <begin position="365"/>
        <end position="391"/>
    </location>
</feature>
<dbReference type="InterPro" id="IPR035896">
    <property type="entry name" value="AN1-like_Znf"/>
</dbReference>
<accession>A0A1Y3B399</accession>
<sequence>MTAYYLTKGWAGLVVVVENRFVDRCVQVICDCADSVNVVSTRSTLRTIDSIPPQHRQVVIVLTQLDGSGGFSIAHRLTHRLSFSSGLHDWGPFGTNHVPSIDRFMYGLHAPRPIPTLIMEFPDLGKHCALKECNRLDFLPIKCSSCEKIYCSEHYMFQAHHCESNRIVDHQVPICPMCNRPVPLKFGESLDVKVGEHIDRNCDGQLNTKRKVYKNRCSVDGCRQKELIKLECDQCGLNHCLRHRHPADHDCHGRNNNRNIKSIHPLVAKYDKSINHRHSYDNQNNSTPIKSQTIPQTLNSFTQKSLSAMDQIKTNVVRTFQRNNNSSMVPTSHTINSNINHLQGNLSEEDALNIAIAESLSVSNTQTQQQQQQQQQSTNNRTNNHENCKIS</sequence>
<dbReference type="SMART" id="SM00154">
    <property type="entry name" value="ZnF_AN1"/>
    <property type="match status" value="2"/>
</dbReference>
<feature type="domain" description="AN1-type" evidence="7">
    <location>
        <begin position="211"/>
        <end position="259"/>
    </location>
</feature>
<evidence type="ECO:0000256" key="4">
    <source>
        <dbReference type="ARBA" id="ARBA00022833"/>
    </source>
</evidence>
<dbReference type="PROSITE" id="PS51039">
    <property type="entry name" value="ZF_AN1"/>
    <property type="match status" value="2"/>
</dbReference>
<dbReference type="AlphaFoldDB" id="A0A1Y3B399"/>
<evidence type="ECO:0000256" key="1">
    <source>
        <dbReference type="ARBA" id="ARBA00022723"/>
    </source>
</evidence>
<dbReference type="PANTHER" id="PTHR14677:SF20">
    <property type="entry name" value="ZINC FINGER AN1-TYPE CONTAINING 2A-RELATED"/>
    <property type="match status" value="1"/>
</dbReference>
<keyword evidence="1" id="KW-0479">Metal-binding</keyword>
<evidence type="ECO:0000256" key="6">
    <source>
        <dbReference type="SAM" id="MobiDB-lite"/>
    </source>
</evidence>
<evidence type="ECO:0000313" key="9">
    <source>
        <dbReference type="Proteomes" id="UP000194236"/>
    </source>
</evidence>
<evidence type="ECO:0000256" key="2">
    <source>
        <dbReference type="ARBA" id="ARBA00022737"/>
    </source>
</evidence>
<reference evidence="8 9" key="1">
    <citation type="submission" date="2017-03" db="EMBL/GenBank/DDBJ databases">
        <title>Genome Survey of Euroglyphus maynei.</title>
        <authorList>
            <person name="Arlian L.G."/>
            <person name="Morgan M.S."/>
            <person name="Rider S.D."/>
        </authorList>
    </citation>
    <scope>NUCLEOTIDE SEQUENCE [LARGE SCALE GENOMIC DNA]</scope>
    <source>
        <strain evidence="8">Arlian Lab</strain>
        <tissue evidence="8">Whole body</tissue>
    </source>
</reference>
<dbReference type="OrthoDB" id="431929at2759"/>
<keyword evidence="9" id="KW-1185">Reference proteome</keyword>
<evidence type="ECO:0000256" key="5">
    <source>
        <dbReference type="PROSITE-ProRule" id="PRU00449"/>
    </source>
</evidence>
<keyword evidence="2" id="KW-0677">Repeat</keyword>
<dbReference type="InterPro" id="IPR000058">
    <property type="entry name" value="Znf_AN1"/>
</dbReference>
<keyword evidence="4" id="KW-0862">Zinc</keyword>
<evidence type="ECO:0000259" key="7">
    <source>
        <dbReference type="PROSITE" id="PS51039"/>
    </source>
</evidence>
<name>A0A1Y3B399_EURMA</name>
<evidence type="ECO:0000313" key="8">
    <source>
        <dbReference type="EMBL" id="OTF74448.1"/>
    </source>
</evidence>
<feature type="compositionally biased region" description="Low complexity" evidence="6">
    <location>
        <begin position="365"/>
        <end position="382"/>
    </location>
</feature>
<dbReference type="GO" id="GO:0008270">
    <property type="term" value="F:zinc ion binding"/>
    <property type="evidence" value="ECO:0007669"/>
    <property type="project" value="UniProtKB-KW"/>
</dbReference>
<dbReference type="GO" id="GO:0043161">
    <property type="term" value="P:proteasome-mediated ubiquitin-dependent protein catabolic process"/>
    <property type="evidence" value="ECO:0007669"/>
    <property type="project" value="TreeGrafter"/>
</dbReference>
<dbReference type="InterPro" id="IPR057357">
    <property type="entry name" value="Znf-C2H2_ZFAND2A/B"/>
</dbReference>
<dbReference type="PANTHER" id="PTHR14677">
    <property type="entry name" value="ARSENITE INDUCUBLE RNA ASSOCIATED PROTEIN AIP-1-RELATED"/>
    <property type="match status" value="1"/>
</dbReference>
<evidence type="ECO:0000256" key="3">
    <source>
        <dbReference type="ARBA" id="ARBA00022771"/>
    </source>
</evidence>
<organism evidence="8 9">
    <name type="scientific">Euroglyphus maynei</name>
    <name type="common">Mayne's house dust mite</name>
    <dbReference type="NCBI Taxonomy" id="6958"/>
    <lineage>
        <taxon>Eukaryota</taxon>
        <taxon>Metazoa</taxon>
        <taxon>Ecdysozoa</taxon>
        <taxon>Arthropoda</taxon>
        <taxon>Chelicerata</taxon>
        <taxon>Arachnida</taxon>
        <taxon>Acari</taxon>
        <taxon>Acariformes</taxon>
        <taxon>Sarcoptiformes</taxon>
        <taxon>Astigmata</taxon>
        <taxon>Psoroptidia</taxon>
        <taxon>Analgoidea</taxon>
        <taxon>Pyroglyphidae</taxon>
        <taxon>Pyroglyphinae</taxon>
        <taxon>Euroglyphus</taxon>
    </lineage>
</organism>
<dbReference type="Pfam" id="PF25403">
    <property type="entry name" value="zf-C2H2_ZFAND2"/>
    <property type="match status" value="1"/>
</dbReference>
<gene>
    <name evidence="8" type="ORF">BLA29_003679</name>
</gene>
<dbReference type="SUPFAM" id="SSF118310">
    <property type="entry name" value="AN1-like Zinc finger"/>
    <property type="match status" value="2"/>
</dbReference>
<dbReference type="GO" id="GO:0045047">
    <property type="term" value="P:protein targeting to ER"/>
    <property type="evidence" value="ECO:0007669"/>
    <property type="project" value="TreeGrafter"/>
</dbReference>
<protein>
    <recommendedName>
        <fullName evidence="7">AN1-type domain-containing protein</fullName>
    </recommendedName>
</protein>
<dbReference type="Proteomes" id="UP000194236">
    <property type="component" value="Unassembled WGS sequence"/>
</dbReference>
<comment type="caution">
    <text evidence="8">The sequence shown here is derived from an EMBL/GenBank/DDBJ whole genome shotgun (WGS) entry which is preliminary data.</text>
</comment>
<dbReference type="Pfam" id="PF01428">
    <property type="entry name" value="zf-AN1"/>
    <property type="match status" value="2"/>
</dbReference>
<keyword evidence="3 5" id="KW-0863">Zinc-finger</keyword>